<sequence>MVDFNEVYVFIKVVEAGSFVGASKQLNMPSTTVSRKVQKLEDALGVRLLQRSTRKLHLTDIGQQYFESCQQSLASIEEATTLASESRSMPTGLLRITSPTDFAVNYLQPWINDFLRRYPDVQIELEVTDRYVDLIEERIDIAFRSGDLKDSSLIARRIGPKQSIFCASPDYLEKSGTPILPDDLSQHDCVIMGRGLKNQHWRFMTEEGEMSVPVKGRYAADNMQLVVEAAHNGMGVAQVPHPLVLESLIEGKLIQVLADYSPPKQSIYIIYPSHKYLARNVRTFIDHVIESTTPNPPWEVK</sequence>
<name>A0A7R6PGQ5_9GAMM</name>
<organism evidence="6 7">
    <name type="scientific">Neptunomonas japonica JAMM 1380</name>
    <dbReference type="NCBI Taxonomy" id="1441457"/>
    <lineage>
        <taxon>Bacteria</taxon>
        <taxon>Pseudomonadati</taxon>
        <taxon>Pseudomonadota</taxon>
        <taxon>Gammaproteobacteria</taxon>
        <taxon>Oceanospirillales</taxon>
        <taxon>Oceanospirillaceae</taxon>
        <taxon>Neptunomonas</taxon>
    </lineage>
</organism>
<dbReference type="GO" id="GO:0043565">
    <property type="term" value="F:sequence-specific DNA binding"/>
    <property type="evidence" value="ECO:0007669"/>
    <property type="project" value="TreeGrafter"/>
</dbReference>
<dbReference type="AlphaFoldDB" id="A0A7R6PGQ5"/>
<dbReference type="GO" id="GO:0003700">
    <property type="term" value="F:DNA-binding transcription factor activity"/>
    <property type="evidence" value="ECO:0007669"/>
    <property type="project" value="InterPro"/>
</dbReference>
<evidence type="ECO:0000313" key="7">
    <source>
        <dbReference type="Proteomes" id="UP000595332"/>
    </source>
</evidence>
<dbReference type="KEGG" id="njp:NEJAP_1952"/>
<gene>
    <name evidence="6" type="ORF">NEJAP_1952</name>
</gene>
<dbReference type="RefSeq" id="WP_201347127.1">
    <property type="nucleotide sequence ID" value="NZ_AP014546.1"/>
</dbReference>
<keyword evidence="2" id="KW-0805">Transcription regulation</keyword>
<evidence type="ECO:0000256" key="4">
    <source>
        <dbReference type="ARBA" id="ARBA00023163"/>
    </source>
</evidence>
<dbReference type="PROSITE" id="PS50931">
    <property type="entry name" value="HTH_LYSR"/>
    <property type="match status" value="1"/>
</dbReference>
<comment type="similarity">
    <text evidence="1">Belongs to the LysR transcriptional regulatory family.</text>
</comment>
<evidence type="ECO:0000256" key="3">
    <source>
        <dbReference type="ARBA" id="ARBA00023125"/>
    </source>
</evidence>
<dbReference type="SUPFAM" id="SSF53850">
    <property type="entry name" value="Periplasmic binding protein-like II"/>
    <property type="match status" value="1"/>
</dbReference>
<keyword evidence="4" id="KW-0804">Transcription</keyword>
<dbReference type="Proteomes" id="UP000595332">
    <property type="component" value="Chromosome"/>
</dbReference>
<dbReference type="InterPro" id="IPR005119">
    <property type="entry name" value="LysR_subst-bd"/>
</dbReference>
<dbReference type="SUPFAM" id="SSF46785">
    <property type="entry name" value="Winged helix' DNA-binding domain"/>
    <property type="match status" value="1"/>
</dbReference>
<dbReference type="InterPro" id="IPR058163">
    <property type="entry name" value="LysR-type_TF_proteobact-type"/>
</dbReference>
<dbReference type="Gene3D" id="1.10.10.10">
    <property type="entry name" value="Winged helix-like DNA-binding domain superfamily/Winged helix DNA-binding domain"/>
    <property type="match status" value="1"/>
</dbReference>
<dbReference type="Pfam" id="PF03466">
    <property type="entry name" value="LysR_substrate"/>
    <property type="match status" value="1"/>
</dbReference>
<accession>A0A7R6PGQ5</accession>
<dbReference type="CDD" id="cd08422">
    <property type="entry name" value="PBP2_CrgA_like"/>
    <property type="match status" value="1"/>
</dbReference>
<evidence type="ECO:0000259" key="5">
    <source>
        <dbReference type="PROSITE" id="PS50931"/>
    </source>
</evidence>
<dbReference type="InterPro" id="IPR036388">
    <property type="entry name" value="WH-like_DNA-bd_sf"/>
</dbReference>
<protein>
    <submittedName>
        <fullName evidence="6">LysR family transcriptional regulator</fullName>
    </submittedName>
</protein>
<dbReference type="PANTHER" id="PTHR30537">
    <property type="entry name" value="HTH-TYPE TRANSCRIPTIONAL REGULATOR"/>
    <property type="match status" value="1"/>
</dbReference>
<dbReference type="PANTHER" id="PTHR30537:SF5">
    <property type="entry name" value="HTH-TYPE TRANSCRIPTIONAL ACTIVATOR TTDR-RELATED"/>
    <property type="match status" value="1"/>
</dbReference>
<dbReference type="GO" id="GO:0006351">
    <property type="term" value="P:DNA-templated transcription"/>
    <property type="evidence" value="ECO:0007669"/>
    <property type="project" value="TreeGrafter"/>
</dbReference>
<dbReference type="InterPro" id="IPR000847">
    <property type="entry name" value="LysR_HTH_N"/>
</dbReference>
<reference evidence="6 7" key="1">
    <citation type="journal article" date="2008" name="Int. J. Syst. Evol. Microbiol.">
        <title>Neptunomonas japonica sp. nov., an Osedax japonicus symbiont-like bacterium isolated from sediment adjacent to sperm whale carcasses off Kagoshima, Japan.</title>
        <authorList>
            <person name="Miyazaki M."/>
            <person name="Nogi Y."/>
            <person name="Fujiwara Y."/>
            <person name="Kawato M."/>
            <person name="Kubokawa K."/>
            <person name="Horikoshi K."/>
        </authorList>
    </citation>
    <scope>NUCLEOTIDE SEQUENCE [LARGE SCALE GENOMIC DNA]</scope>
    <source>
        <strain evidence="6 7">JAMM 1380</strain>
    </source>
</reference>
<dbReference type="Gene3D" id="3.40.190.290">
    <property type="match status" value="1"/>
</dbReference>
<feature type="domain" description="HTH lysR-type" evidence="5">
    <location>
        <begin position="2"/>
        <end position="59"/>
    </location>
</feature>
<dbReference type="FunFam" id="1.10.10.10:FF:000001">
    <property type="entry name" value="LysR family transcriptional regulator"/>
    <property type="match status" value="1"/>
</dbReference>
<dbReference type="InterPro" id="IPR036390">
    <property type="entry name" value="WH_DNA-bd_sf"/>
</dbReference>
<keyword evidence="3" id="KW-0238">DNA-binding</keyword>
<evidence type="ECO:0000256" key="1">
    <source>
        <dbReference type="ARBA" id="ARBA00009437"/>
    </source>
</evidence>
<evidence type="ECO:0000256" key="2">
    <source>
        <dbReference type="ARBA" id="ARBA00023015"/>
    </source>
</evidence>
<dbReference type="EMBL" id="AP014546">
    <property type="protein sequence ID" value="BBB29902.1"/>
    <property type="molecule type" value="Genomic_DNA"/>
</dbReference>
<keyword evidence="7" id="KW-1185">Reference proteome</keyword>
<proteinExistence type="inferred from homology"/>
<dbReference type="FunFam" id="3.40.190.290:FF:000001">
    <property type="entry name" value="Transcriptional regulator, LysR family"/>
    <property type="match status" value="1"/>
</dbReference>
<dbReference type="Pfam" id="PF00126">
    <property type="entry name" value="HTH_1"/>
    <property type="match status" value="1"/>
</dbReference>
<evidence type="ECO:0000313" key="6">
    <source>
        <dbReference type="EMBL" id="BBB29902.1"/>
    </source>
</evidence>